<dbReference type="GO" id="GO:0005524">
    <property type="term" value="F:ATP binding"/>
    <property type="evidence" value="ECO:0007669"/>
    <property type="project" value="InterPro"/>
</dbReference>
<dbReference type="InterPro" id="IPR039430">
    <property type="entry name" value="Thymidylate_kin-like_dom"/>
</dbReference>
<feature type="domain" description="Phosphoribosyltransferase" evidence="4">
    <location>
        <begin position="251"/>
        <end position="344"/>
    </location>
</feature>
<keyword evidence="3" id="KW-0665">Pyrimidine biosynthesis</keyword>
<dbReference type="EMBL" id="MFJZ01000022">
    <property type="protein sequence ID" value="OGG30445.1"/>
    <property type="molecule type" value="Genomic_DNA"/>
</dbReference>
<evidence type="ECO:0000256" key="2">
    <source>
        <dbReference type="ARBA" id="ARBA00012980"/>
    </source>
</evidence>
<dbReference type="SUPFAM" id="SSF52540">
    <property type="entry name" value="P-loop containing nucleoside triphosphate hydrolases"/>
    <property type="match status" value="1"/>
</dbReference>
<dbReference type="Pfam" id="PF02223">
    <property type="entry name" value="Thymidylate_kin"/>
    <property type="match status" value="1"/>
</dbReference>
<dbReference type="Gene3D" id="3.40.50.300">
    <property type="entry name" value="P-loop containing nucleotide triphosphate hydrolases"/>
    <property type="match status" value="1"/>
</dbReference>
<dbReference type="Proteomes" id="UP000176409">
    <property type="component" value="Unassembled WGS sequence"/>
</dbReference>
<evidence type="ECO:0000259" key="5">
    <source>
        <dbReference type="Pfam" id="PF02223"/>
    </source>
</evidence>
<dbReference type="EC" id="2.7.4.9" evidence="2"/>
<dbReference type="SUPFAM" id="SSF53271">
    <property type="entry name" value="PRTase-like"/>
    <property type="match status" value="1"/>
</dbReference>
<organism evidence="6 7">
    <name type="scientific">Candidatus Gottesmanbacteria bacterium RIFCSPLOWO2_01_FULL_49_10</name>
    <dbReference type="NCBI Taxonomy" id="1798396"/>
    <lineage>
        <taxon>Bacteria</taxon>
        <taxon>Candidatus Gottesmaniibacteriota</taxon>
    </lineage>
</organism>
<dbReference type="GO" id="GO:0006233">
    <property type="term" value="P:dTDP biosynthetic process"/>
    <property type="evidence" value="ECO:0007669"/>
    <property type="project" value="InterPro"/>
</dbReference>
<reference evidence="6 7" key="1">
    <citation type="journal article" date="2016" name="Nat. Commun.">
        <title>Thousands of microbial genomes shed light on interconnected biogeochemical processes in an aquifer system.</title>
        <authorList>
            <person name="Anantharaman K."/>
            <person name="Brown C.T."/>
            <person name="Hug L.A."/>
            <person name="Sharon I."/>
            <person name="Castelle C.J."/>
            <person name="Probst A.J."/>
            <person name="Thomas B.C."/>
            <person name="Singh A."/>
            <person name="Wilkins M.J."/>
            <person name="Karaoz U."/>
            <person name="Brodie E.L."/>
            <person name="Williams K.H."/>
            <person name="Hubbard S.S."/>
            <person name="Banfield J.F."/>
        </authorList>
    </citation>
    <scope>NUCLEOTIDE SEQUENCE [LARGE SCALE GENOMIC DNA]</scope>
</reference>
<dbReference type="CDD" id="cd01672">
    <property type="entry name" value="TMPK"/>
    <property type="match status" value="1"/>
</dbReference>
<name>A0A1F6B0I8_9BACT</name>
<protein>
    <recommendedName>
        <fullName evidence="2">dTMP kinase</fullName>
        <ecNumber evidence="2">2.7.4.9</ecNumber>
    </recommendedName>
</protein>
<dbReference type="PANTHER" id="PTHR19278:SF9">
    <property type="entry name" value="URIDINE 5'-MONOPHOSPHATE SYNTHASE"/>
    <property type="match status" value="1"/>
</dbReference>
<dbReference type="GO" id="GO:0004798">
    <property type="term" value="F:dTMP kinase activity"/>
    <property type="evidence" value="ECO:0007669"/>
    <property type="project" value="UniProtKB-EC"/>
</dbReference>
<sequence length="386" mass="43437">MQTIETQQSYAFEGLDGSGKTTIIAMLVEDLEALGLRVAVNSSPGKTWTGHVLKECMAHIEPNKKNELFTYDIRRTERTIPHTVNMVLWDRHLDSVVVSNGDDANEEVAKYAEGIVRPHIVIYLDISPDISWERESKNTDHPLDTDWLRAKHRRYHELMIDDATPDARSGGKFVIFDASKPLEKVYASVRDYFLKEAGPLIEKNKAMYELLLETPGIIQFLLDNPFEVKPDVYLPMFVNLKNTWSIPDVRNMIVQNLAQLVDEDIDWIIGLESGGSYYAVALANMLGKPVSLLRKNVKEHGNNNYLVGEAPPVGSKVVLVDDVYATGQSASRALEQLALNRCRCSLVTIFSYSNDKEIQDRLGISGTALTYFKGILHRAKEKGLLN</sequence>
<comment type="caution">
    <text evidence="6">The sequence shown here is derived from an EMBL/GenBank/DDBJ whole genome shotgun (WGS) entry which is preliminary data.</text>
</comment>
<proteinExistence type="inferred from homology"/>
<dbReference type="STRING" id="1798396.A2973_01025"/>
<comment type="pathway">
    <text evidence="1">Pyrimidine metabolism; UMP biosynthesis via de novo pathway.</text>
</comment>
<evidence type="ECO:0000313" key="6">
    <source>
        <dbReference type="EMBL" id="OGG30445.1"/>
    </source>
</evidence>
<dbReference type="GO" id="GO:0004588">
    <property type="term" value="F:orotate phosphoribosyltransferase activity"/>
    <property type="evidence" value="ECO:0007669"/>
    <property type="project" value="TreeGrafter"/>
</dbReference>
<accession>A0A1F6B0I8</accession>
<dbReference type="InterPro" id="IPR000836">
    <property type="entry name" value="PRTase_dom"/>
</dbReference>
<feature type="domain" description="Thymidylate kinase-like" evidence="5">
    <location>
        <begin position="12"/>
        <end position="187"/>
    </location>
</feature>
<dbReference type="InterPro" id="IPR029057">
    <property type="entry name" value="PRTase-like"/>
</dbReference>
<evidence type="ECO:0000256" key="3">
    <source>
        <dbReference type="ARBA" id="ARBA00022975"/>
    </source>
</evidence>
<evidence type="ECO:0000256" key="1">
    <source>
        <dbReference type="ARBA" id="ARBA00004725"/>
    </source>
</evidence>
<dbReference type="HAMAP" id="MF_00165">
    <property type="entry name" value="Thymidylate_kinase"/>
    <property type="match status" value="1"/>
</dbReference>
<dbReference type="GO" id="GO:0019856">
    <property type="term" value="P:pyrimidine nucleobase biosynthetic process"/>
    <property type="evidence" value="ECO:0007669"/>
    <property type="project" value="TreeGrafter"/>
</dbReference>
<dbReference type="Pfam" id="PF00156">
    <property type="entry name" value="Pribosyltran"/>
    <property type="match status" value="1"/>
</dbReference>
<evidence type="ECO:0000313" key="7">
    <source>
        <dbReference type="Proteomes" id="UP000176409"/>
    </source>
</evidence>
<dbReference type="InterPro" id="IPR018094">
    <property type="entry name" value="Thymidylate_kinase"/>
</dbReference>
<dbReference type="PANTHER" id="PTHR19278">
    <property type="entry name" value="OROTATE PHOSPHORIBOSYLTRANSFERASE"/>
    <property type="match status" value="1"/>
</dbReference>
<feature type="non-terminal residue" evidence="6">
    <location>
        <position position="386"/>
    </location>
</feature>
<dbReference type="CDD" id="cd06223">
    <property type="entry name" value="PRTases_typeI"/>
    <property type="match status" value="1"/>
</dbReference>
<dbReference type="GO" id="GO:0006222">
    <property type="term" value="P:UMP biosynthetic process"/>
    <property type="evidence" value="ECO:0007669"/>
    <property type="project" value="TreeGrafter"/>
</dbReference>
<evidence type="ECO:0000259" key="4">
    <source>
        <dbReference type="Pfam" id="PF00156"/>
    </source>
</evidence>
<gene>
    <name evidence="6" type="ORF">A2973_01025</name>
</gene>
<dbReference type="InterPro" id="IPR027417">
    <property type="entry name" value="P-loop_NTPase"/>
</dbReference>
<dbReference type="Gene3D" id="3.40.50.2020">
    <property type="match status" value="1"/>
</dbReference>
<dbReference type="AlphaFoldDB" id="A0A1F6B0I8"/>